<keyword evidence="4" id="KW-0689">Ribosomal protein</keyword>
<dbReference type="InterPro" id="IPR019716">
    <property type="entry name" value="Ribosomal_mL53"/>
</dbReference>
<comment type="subcellular location">
    <subcellularLocation>
        <location evidence="1">Mitochondrion</location>
    </subcellularLocation>
</comment>
<keyword evidence="11" id="KW-1185">Reference proteome</keyword>
<accession>A0A182MHP3</accession>
<dbReference type="Gene3D" id="3.40.30.10">
    <property type="entry name" value="Glutaredoxin"/>
    <property type="match status" value="1"/>
</dbReference>
<evidence type="ECO:0000256" key="9">
    <source>
        <dbReference type="SAM" id="Phobius"/>
    </source>
</evidence>
<dbReference type="STRING" id="139723.A0A182MHP3"/>
<keyword evidence="9" id="KW-0472">Membrane</keyword>
<dbReference type="EnsemblMetazoa" id="ACUA018519-RA">
    <property type="protein sequence ID" value="ACUA018519-PA"/>
    <property type="gene ID" value="ACUA018519"/>
</dbReference>
<evidence type="ECO:0000256" key="7">
    <source>
        <dbReference type="ARBA" id="ARBA00035180"/>
    </source>
</evidence>
<dbReference type="VEuPathDB" id="VectorBase:ACUA018519"/>
<evidence type="ECO:0000313" key="11">
    <source>
        <dbReference type="Proteomes" id="UP000075883"/>
    </source>
</evidence>
<sequence length="206" mass="22652">MSIKVGGAFRRSGGIVSAIGKQLKLVNLKAVQRITVSFDPFDENTIPTREFVHHLSAPKITQTNPTCVLKTEIVCDRRPPSVVFQLIPSVQAEAKLKKVELSSANLSTLELLKLCNKHVSALAPKEIATSVVKTKSEKKAGGAANMSHKKLKGGHMAIIENWYHQIPAFTDVFTEESFYMFAVCFVLATIAVVFVLSRFITLKPVD</sequence>
<comment type="similarity">
    <text evidence="2">Belongs to the mitochondrion-specific ribosomal protein mL53 family.</text>
</comment>
<keyword evidence="5" id="KW-0496">Mitochondrion</keyword>
<protein>
    <recommendedName>
        <fullName evidence="7">Large ribosomal subunit protein mL53</fullName>
    </recommendedName>
    <alternativeName>
        <fullName evidence="8">39S ribosomal protein L53, mitochondrial</fullName>
    </alternativeName>
</protein>
<dbReference type="PANTHER" id="PTHR33618">
    <property type="entry name" value="39S RIBOSOMAL PROTEIN L53, MITOCHONDRIAL"/>
    <property type="match status" value="1"/>
</dbReference>
<dbReference type="InterPro" id="IPR052473">
    <property type="entry name" value="mtLSU_mL53"/>
</dbReference>
<evidence type="ECO:0000256" key="4">
    <source>
        <dbReference type="ARBA" id="ARBA00022980"/>
    </source>
</evidence>
<reference evidence="10" key="2">
    <citation type="submission" date="2020-05" db="UniProtKB">
        <authorList>
            <consortium name="EnsemblMetazoa"/>
        </authorList>
    </citation>
    <scope>IDENTIFICATION</scope>
    <source>
        <strain evidence="10">A-37</strain>
    </source>
</reference>
<dbReference type="GO" id="GO:0005762">
    <property type="term" value="C:mitochondrial large ribosomal subunit"/>
    <property type="evidence" value="ECO:0007669"/>
    <property type="project" value="TreeGrafter"/>
</dbReference>
<name>A0A182MHP3_9DIPT</name>
<dbReference type="Proteomes" id="UP000075883">
    <property type="component" value="Unassembled WGS sequence"/>
</dbReference>
<dbReference type="AlphaFoldDB" id="A0A182MHP3"/>
<feature type="transmembrane region" description="Helical" evidence="9">
    <location>
        <begin position="178"/>
        <end position="200"/>
    </location>
</feature>
<evidence type="ECO:0000256" key="2">
    <source>
        <dbReference type="ARBA" id="ARBA00005557"/>
    </source>
</evidence>
<evidence type="ECO:0000256" key="1">
    <source>
        <dbReference type="ARBA" id="ARBA00004173"/>
    </source>
</evidence>
<evidence type="ECO:0000313" key="10">
    <source>
        <dbReference type="EnsemblMetazoa" id="ACUA018519-PA"/>
    </source>
</evidence>
<keyword evidence="3" id="KW-0809">Transit peptide</keyword>
<evidence type="ECO:0000256" key="3">
    <source>
        <dbReference type="ARBA" id="ARBA00022946"/>
    </source>
</evidence>
<keyword evidence="9" id="KW-1133">Transmembrane helix</keyword>
<reference evidence="11" key="1">
    <citation type="submission" date="2013-09" db="EMBL/GenBank/DDBJ databases">
        <title>The Genome Sequence of Anopheles culicifacies species A.</title>
        <authorList>
            <consortium name="The Broad Institute Genomics Platform"/>
            <person name="Neafsey D.E."/>
            <person name="Besansky N."/>
            <person name="Howell P."/>
            <person name="Walton C."/>
            <person name="Young S.K."/>
            <person name="Zeng Q."/>
            <person name="Gargeya S."/>
            <person name="Fitzgerald M."/>
            <person name="Haas B."/>
            <person name="Abouelleil A."/>
            <person name="Allen A.W."/>
            <person name="Alvarado L."/>
            <person name="Arachchi H.M."/>
            <person name="Berlin A.M."/>
            <person name="Chapman S.B."/>
            <person name="Gainer-Dewar J."/>
            <person name="Goldberg J."/>
            <person name="Griggs A."/>
            <person name="Gujja S."/>
            <person name="Hansen M."/>
            <person name="Howarth C."/>
            <person name="Imamovic A."/>
            <person name="Ireland A."/>
            <person name="Larimer J."/>
            <person name="McCowan C."/>
            <person name="Murphy C."/>
            <person name="Pearson M."/>
            <person name="Poon T.W."/>
            <person name="Priest M."/>
            <person name="Roberts A."/>
            <person name="Saif S."/>
            <person name="Shea T."/>
            <person name="Sisk P."/>
            <person name="Sykes S."/>
            <person name="Wortman J."/>
            <person name="Nusbaum C."/>
            <person name="Birren B."/>
        </authorList>
    </citation>
    <scope>NUCLEOTIDE SEQUENCE [LARGE SCALE GENOMIC DNA]</scope>
    <source>
        <strain evidence="11">A-37</strain>
    </source>
</reference>
<dbReference type="PANTHER" id="PTHR33618:SF1">
    <property type="entry name" value="LARGE RIBOSOMAL SUBUNIT PROTEIN ML53"/>
    <property type="match status" value="1"/>
</dbReference>
<evidence type="ECO:0000256" key="5">
    <source>
        <dbReference type="ARBA" id="ARBA00023128"/>
    </source>
</evidence>
<evidence type="ECO:0000256" key="8">
    <source>
        <dbReference type="ARBA" id="ARBA00042721"/>
    </source>
</evidence>
<keyword evidence="6" id="KW-0687">Ribonucleoprotein</keyword>
<evidence type="ECO:0000256" key="6">
    <source>
        <dbReference type="ARBA" id="ARBA00023274"/>
    </source>
</evidence>
<dbReference type="EMBL" id="AXCM01002270">
    <property type="status" value="NOT_ANNOTATED_CDS"/>
    <property type="molecule type" value="Genomic_DNA"/>
</dbReference>
<proteinExistence type="inferred from homology"/>
<organism evidence="10 11">
    <name type="scientific">Anopheles culicifacies</name>
    <dbReference type="NCBI Taxonomy" id="139723"/>
    <lineage>
        <taxon>Eukaryota</taxon>
        <taxon>Metazoa</taxon>
        <taxon>Ecdysozoa</taxon>
        <taxon>Arthropoda</taxon>
        <taxon>Hexapoda</taxon>
        <taxon>Insecta</taxon>
        <taxon>Pterygota</taxon>
        <taxon>Neoptera</taxon>
        <taxon>Endopterygota</taxon>
        <taxon>Diptera</taxon>
        <taxon>Nematocera</taxon>
        <taxon>Culicoidea</taxon>
        <taxon>Culicidae</taxon>
        <taxon>Anophelinae</taxon>
        <taxon>Anopheles</taxon>
        <taxon>culicifacies species complex</taxon>
    </lineage>
</organism>
<dbReference type="Pfam" id="PF10780">
    <property type="entry name" value="MRP_L53"/>
    <property type="match status" value="1"/>
</dbReference>
<keyword evidence="9" id="KW-0812">Transmembrane</keyword>